<name>A0A1I8JV59_ANOME</name>
<dbReference type="VEuPathDB" id="VectorBase:AMEM019030"/>
<dbReference type="Proteomes" id="UP000075903">
    <property type="component" value="Unassembled WGS sequence"/>
</dbReference>
<accession>A0A1I8JV59</accession>
<evidence type="ECO:0000313" key="1">
    <source>
        <dbReference type="EnsemblMetazoa" id="AMEM019030-PA"/>
    </source>
</evidence>
<reference evidence="1" key="1">
    <citation type="submission" date="2020-05" db="UniProtKB">
        <authorList>
            <consortium name="EnsemblMetazoa"/>
        </authorList>
    </citation>
    <scope>IDENTIFICATION</scope>
    <source>
        <strain evidence="1">MAF</strain>
    </source>
</reference>
<dbReference type="AlphaFoldDB" id="A0A1I8JV59"/>
<keyword evidence="2" id="KW-1185">Reference proteome</keyword>
<proteinExistence type="predicted"/>
<sequence length="154" mass="17175">MDRLPIVLAIATPPTACLPLGSSHHQTFLNLELVNNRDSSSKDSNFHYSIRNRVASRTLAMINRSSIIISKARIFRALFRSMGLGRKILDPRFTLEHGGIRGSHTSDTLIWAVTRSCFEKFRKQSFAGVKIGKAILTNKLSDTLVARLYGCVSE</sequence>
<dbReference type="EnsemblMetazoa" id="AMEM019030-RA">
    <property type="protein sequence ID" value="AMEM019030-PA"/>
    <property type="gene ID" value="AMEM019030"/>
</dbReference>
<protein>
    <submittedName>
        <fullName evidence="1">Uncharacterized protein</fullName>
    </submittedName>
</protein>
<evidence type="ECO:0000313" key="2">
    <source>
        <dbReference type="Proteomes" id="UP000075903"/>
    </source>
</evidence>
<organism evidence="1 2">
    <name type="scientific">Anopheles merus</name>
    <name type="common">Mosquito</name>
    <dbReference type="NCBI Taxonomy" id="30066"/>
    <lineage>
        <taxon>Eukaryota</taxon>
        <taxon>Metazoa</taxon>
        <taxon>Ecdysozoa</taxon>
        <taxon>Arthropoda</taxon>
        <taxon>Hexapoda</taxon>
        <taxon>Insecta</taxon>
        <taxon>Pterygota</taxon>
        <taxon>Neoptera</taxon>
        <taxon>Endopterygota</taxon>
        <taxon>Diptera</taxon>
        <taxon>Nematocera</taxon>
        <taxon>Culicoidea</taxon>
        <taxon>Culicidae</taxon>
        <taxon>Anophelinae</taxon>
        <taxon>Anopheles</taxon>
    </lineage>
</organism>